<sequence>MKKVLIATAALISLNLMPSSASANYYSYQRCMNNGGNAFSCLGELLWDDGSIVAPDIEDQFNFVQKYDKAAVMQSVKTHSEQCDQQKDKERAACYLDGLKHDLKKERVVDDLQKEKAVKGLAVERAVKK</sequence>
<proteinExistence type="predicted"/>
<dbReference type="Proteomes" id="UP000193307">
    <property type="component" value="Unassembled WGS sequence"/>
</dbReference>
<dbReference type="RefSeq" id="WP_085847597.1">
    <property type="nucleotide sequence ID" value="NZ_FNZV01000017.1"/>
</dbReference>
<keyword evidence="3" id="KW-1185">Reference proteome</keyword>
<dbReference type="EMBL" id="FWFW01000002">
    <property type="protein sequence ID" value="SLN22297.1"/>
    <property type="molecule type" value="Genomic_DNA"/>
</dbReference>
<dbReference type="OrthoDB" id="4125008at1224"/>
<evidence type="ECO:0000313" key="3">
    <source>
        <dbReference type="Proteomes" id="UP000193307"/>
    </source>
</evidence>
<evidence type="ECO:0000313" key="2">
    <source>
        <dbReference type="EMBL" id="SLN22297.1"/>
    </source>
</evidence>
<gene>
    <name evidence="2" type="ORF">PAM7971_00670</name>
</gene>
<feature type="chain" id="PRO_5011007545" description="Lysozyme inhibitor LprI N-terminal domain-containing protein" evidence="1">
    <location>
        <begin position="24"/>
        <end position="129"/>
    </location>
</feature>
<accession>A0A1Y5RPE9</accession>
<keyword evidence="1" id="KW-0732">Signal</keyword>
<dbReference type="AlphaFoldDB" id="A0A1Y5RPE9"/>
<name>A0A1Y5RPE9_9RHOB</name>
<evidence type="ECO:0000256" key="1">
    <source>
        <dbReference type="SAM" id="SignalP"/>
    </source>
</evidence>
<protein>
    <recommendedName>
        <fullName evidence="4">Lysozyme inhibitor LprI N-terminal domain-containing protein</fullName>
    </recommendedName>
</protein>
<reference evidence="2 3" key="1">
    <citation type="submission" date="2017-03" db="EMBL/GenBank/DDBJ databases">
        <authorList>
            <person name="Afonso C.L."/>
            <person name="Miller P.J."/>
            <person name="Scott M.A."/>
            <person name="Spackman E."/>
            <person name="Goraichik I."/>
            <person name="Dimitrov K.M."/>
            <person name="Suarez D.L."/>
            <person name="Swayne D.E."/>
        </authorList>
    </citation>
    <scope>NUCLEOTIDE SEQUENCE [LARGE SCALE GENOMIC DNA]</scope>
    <source>
        <strain evidence="2 3">CECT 7971</strain>
    </source>
</reference>
<evidence type="ECO:0008006" key="4">
    <source>
        <dbReference type="Google" id="ProtNLM"/>
    </source>
</evidence>
<organism evidence="2 3">
    <name type="scientific">Pacificibacter marinus</name>
    <dbReference type="NCBI Taxonomy" id="658057"/>
    <lineage>
        <taxon>Bacteria</taxon>
        <taxon>Pseudomonadati</taxon>
        <taxon>Pseudomonadota</taxon>
        <taxon>Alphaproteobacteria</taxon>
        <taxon>Rhodobacterales</taxon>
        <taxon>Roseobacteraceae</taxon>
        <taxon>Pacificibacter</taxon>
    </lineage>
</organism>
<feature type="signal peptide" evidence="1">
    <location>
        <begin position="1"/>
        <end position="23"/>
    </location>
</feature>